<feature type="transmembrane region" description="Helical" evidence="1">
    <location>
        <begin position="90"/>
        <end position="113"/>
    </location>
</feature>
<keyword evidence="3" id="KW-1185">Reference proteome</keyword>
<reference evidence="3" key="1">
    <citation type="submission" date="2016-10" db="EMBL/GenBank/DDBJ databases">
        <authorList>
            <person name="Varghese N."/>
            <person name="Submissions S."/>
        </authorList>
    </citation>
    <scope>NUCLEOTIDE SEQUENCE [LARGE SCALE GENOMIC DNA]</scope>
    <source>
        <strain evidence="3">CGMCC 1.6963</strain>
    </source>
</reference>
<protein>
    <recommendedName>
        <fullName evidence="4">DUF1772 domain-containing protein</fullName>
    </recommendedName>
</protein>
<evidence type="ECO:0008006" key="4">
    <source>
        <dbReference type="Google" id="ProtNLM"/>
    </source>
</evidence>
<keyword evidence="1" id="KW-0472">Membrane</keyword>
<feature type="transmembrane region" description="Helical" evidence="1">
    <location>
        <begin position="51"/>
        <end position="78"/>
    </location>
</feature>
<evidence type="ECO:0000313" key="3">
    <source>
        <dbReference type="Proteomes" id="UP000199019"/>
    </source>
</evidence>
<sequence>MTGSDAALVALAVASALHLGFQLTVTMVVYPALARVDDAGWSVAHSRHSRAITPLVVLVYGTLVVCGAWAVAVVVLGGNGSAGSGGRTVLWVWVSIVGALLAMLTTAFVEAPLHGRLGRGRDQALVERLLRGDQVRTAGALVSCVAAVLAVVTAAG</sequence>
<dbReference type="AlphaFoldDB" id="A0A1H9W0N2"/>
<keyword evidence="1" id="KW-0812">Transmembrane</keyword>
<name>A0A1H9W0N2_9MICO</name>
<accession>A0A1H9W0N2</accession>
<keyword evidence="1" id="KW-1133">Transmembrane helix</keyword>
<evidence type="ECO:0000313" key="2">
    <source>
        <dbReference type="EMBL" id="SES27500.1"/>
    </source>
</evidence>
<gene>
    <name evidence="2" type="ORF">SAMN05216199_2701</name>
</gene>
<dbReference type="Proteomes" id="UP000199019">
    <property type="component" value="Unassembled WGS sequence"/>
</dbReference>
<organism evidence="2 3">
    <name type="scientific">Pedococcus cremeus</name>
    <dbReference type="NCBI Taxonomy" id="587636"/>
    <lineage>
        <taxon>Bacteria</taxon>
        <taxon>Bacillati</taxon>
        <taxon>Actinomycetota</taxon>
        <taxon>Actinomycetes</taxon>
        <taxon>Micrococcales</taxon>
        <taxon>Intrasporangiaceae</taxon>
        <taxon>Pedococcus</taxon>
    </lineage>
</organism>
<feature type="transmembrane region" description="Helical" evidence="1">
    <location>
        <begin position="134"/>
        <end position="155"/>
    </location>
</feature>
<evidence type="ECO:0000256" key="1">
    <source>
        <dbReference type="SAM" id="Phobius"/>
    </source>
</evidence>
<dbReference type="OrthoDB" id="3405989at2"/>
<dbReference type="RefSeq" id="WP_091758912.1">
    <property type="nucleotide sequence ID" value="NZ_FOHB01000004.1"/>
</dbReference>
<dbReference type="STRING" id="587636.SAMN05216199_2701"/>
<proteinExistence type="predicted"/>
<feature type="transmembrane region" description="Helical" evidence="1">
    <location>
        <begin position="6"/>
        <end position="30"/>
    </location>
</feature>
<dbReference type="EMBL" id="FOHB01000004">
    <property type="protein sequence ID" value="SES27500.1"/>
    <property type="molecule type" value="Genomic_DNA"/>
</dbReference>